<dbReference type="Proteomes" id="UP000057981">
    <property type="component" value="Chromosome"/>
</dbReference>
<dbReference type="Pfam" id="PF08338">
    <property type="entry name" value="DUF1731"/>
    <property type="match status" value="1"/>
</dbReference>
<dbReference type="NCBIfam" id="TIGR01777">
    <property type="entry name" value="yfcH"/>
    <property type="match status" value="1"/>
</dbReference>
<feature type="domain" description="NAD-dependent epimerase/dehydratase" evidence="2">
    <location>
        <begin position="3"/>
        <end position="126"/>
    </location>
</feature>
<dbReference type="Pfam" id="PF01370">
    <property type="entry name" value="Epimerase"/>
    <property type="match status" value="1"/>
</dbReference>
<dbReference type="OrthoDB" id="9801773at2"/>
<gene>
    <name evidence="4" type="ORF">APS56_04445</name>
</gene>
<dbReference type="InterPro" id="IPR013549">
    <property type="entry name" value="DUF1731"/>
</dbReference>
<dbReference type="InterPro" id="IPR036291">
    <property type="entry name" value="NAD(P)-bd_dom_sf"/>
</dbReference>
<sequence>MRILITGATGLIGQEIVNQCHKKDIDVNYLTTSKAKISTVKNYQGYYWNPKKNEIDTNCFDGVETIIHLAGASISKRWTKAYKKEIIFSRVKTTELLINSLKDIQHQVRHVISSSAIGIYPDSQTNYYDENFEEVGDSFLSLVVQKWEAAVDGFLNLKIKVSKIRTGLVLSNKGGALPQIVKPIKFGLGASFGTGKQWQSWIHIKDLGRLFLFVTKNELEGVFNGVSPDTISNHEFTKIAAHVIDSPLFMPNIPKSVMKFVLGDMFILLFLSQRVSSKKIEDKGFQFRFHHLKPALEDLLIK</sequence>
<dbReference type="PANTHER" id="PTHR11092:SF0">
    <property type="entry name" value="EPIMERASE FAMILY PROTEIN SDR39U1"/>
    <property type="match status" value="1"/>
</dbReference>
<evidence type="ECO:0000313" key="4">
    <source>
        <dbReference type="EMBL" id="ALJ04432.1"/>
    </source>
</evidence>
<dbReference type="AlphaFoldDB" id="A0A0P0CNP8"/>
<dbReference type="SUPFAM" id="SSF51735">
    <property type="entry name" value="NAD(P)-binding Rossmann-fold domains"/>
    <property type="match status" value="1"/>
</dbReference>
<proteinExistence type="inferred from homology"/>
<dbReference type="InterPro" id="IPR001509">
    <property type="entry name" value="Epimerase_deHydtase"/>
</dbReference>
<reference evidence="4 5" key="1">
    <citation type="submission" date="2015-10" db="EMBL/GenBank/DDBJ databases">
        <authorList>
            <person name="Gilbert D.G."/>
        </authorList>
    </citation>
    <scope>NUCLEOTIDE SEQUENCE [LARGE SCALE GENOMIC DNA]</scope>
    <source>
        <strain evidence="5">HZ-22</strain>
    </source>
</reference>
<organism evidence="4 5">
    <name type="scientific">Pseudalgibacter alginicilyticus</name>
    <dbReference type="NCBI Taxonomy" id="1736674"/>
    <lineage>
        <taxon>Bacteria</taxon>
        <taxon>Pseudomonadati</taxon>
        <taxon>Bacteroidota</taxon>
        <taxon>Flavobacteriia</taxon>
        <taxon>Flavobacteriales</taxon>
        <taxon>Flavobacteriaceae</taxon>
        <taxon>Pseudalgibacter</taxon>
    </lineage>
</organism>
<feature type="domain" description="DUF1731" evidence="3">
    <location>
        <begin position="253"/>
        <end position="299"/>
    </location>
</feature>
<comment type="similarity">
    <text evidence="1">Belongs to the NAD(P)-dependent epimerase/dehydratase family. SDR39U1 subfamily.</text>
</comment>
<dbReference type="EMBL" id="CP012898">
    <property type="protein sequence ID" value="ALJ04432.1"/>
    <property type="molecule type" value="Genomic_DNA"/>
</dbReference>
<accession>A0A0P0CNP8</accession>
<evidence type="ECO:0000259" key="3">
    <source>
        <dbReference type="Pfam" id="PF08338"/>
    </source>
</evidence>
<name>A0A0P0CNP8_9FLAO</name>
<dbReference type="RefSeq" id="WP_054725157.1">
    <property type="nucleotide sequence ID" value="NZ_CP012898.1"/>
</dbReference>
<dbReference type="PATRIC" id="fig|1736674.3.peg.913"/>
<evidence type="ECO:0000313" key="5">
    <source>
        <dbReference type="Proteomes" id="UP000057981"/>
    </source>
</evidence>
<dbReference type="KEGG" id="ahz:APS56_04445"/>
<protein>
    <submittedName>
        <fullName evidence="4">NAD-dependent epimerase</fullName>
    </submittedName>
</protein>
<dbReference type="Gene3D" id="3.40.50.720">
    <property type="entry name" value="NAD(P)-binding Rossmann-like Domain"/>
    <property type="match status" value="1"/>
</dbReference>
<dbReference type="InterPro" id="IPR010099">
    <property type="entry name" value="SDR39U1"/>
</dbReference>
<evidence type="ECO:0000259" key="2">
    <source>
        <dbReference type="Pfam" id="PF01370"/>
    </source>
</evidence>
<evidence type="ECO:0000256" key="1">
    <source>
        <dbReference type="ARBA" id="ARBA00009353"/>
    </source>
</evidence>
<dbReference type="PANTHER" id="PTHR11092">
    <property type="entry name" value="SUGAR NUCLEOTIDE EPIMERASE RELATED"/>
    <property type="match status" value="1"/>
</dbReference>
<keyword evidence="5" id="KW-1185">Reference proteome</keyword>
<dbReference type="STRING" id="1736674.APS56_04445"/>